<feature type="compositionally biased region" description="Basic residues" evidence="1">
    <location>
        <begin position="124"/>
        <end position="143"/>
    </location>
</feature>
<feature type="region of interest" description="Disordered" evidence="1">
    <location>
        <begin position="89"/>
        <end position="290"/>
    </location>
</feature>
<feature type="region of interest" description="Disordered" evidence="1">
    <location>
        <begin position="359"/>
        <end position="422"/>
    </location>
</feature>
<name>A0ABR4AI01_9LECA</name>
<dbReference type="Proteomes" id="UP001590951">
    <property type="component" value="Unassembled WGS sequence"/>
</dbReference>
<feature type="compositionally biased region" description="Basic and acidic residues" evidence="1">
    <location>
        <begin position="361"/>
        <end position="377"/>
    </location>
</feature>
<accession>A0ABR4AI01</accession>
<feature type="compositionally biased region" description="Low complexity" evidence="1">
    <location>
        <begin position="89"/>
        <end position="123"/>
    </location>
</feature>
<feature type="compositionally biased region" description="Basic and acidic residues" evidence="1">
    <location>
        <begin position="259"/>
        <end position="269"/>
    </location>
</feature>
<feature type="compositionally biased region" description="Low complexity" evidence="1">
    <location>
        <begin position="226"/>
        <end position="236"/>
    </location>
</feature>
<feature type="region of interest" description="Disordered" evidence="1">
    <location>
        <begin position="437"/>
        <end position="493"/>
    </location>
</feature>
<evidence type="ECO:0000313" key="3">
    <source>
        <dbReference type="Proteomes" id="UP001590951"/>
    </source>
</evidence>
<proteinExistence type="predicted"/>
<feature type="compositionally biased region" description="Basic residues" evidence="1">
    <location>
        <begin position="378"/>
        <end position="414"/>
    </location>
</feature>
<gene>
    <name evidence="2" type="ORF">ABVK25_012144</name>
</gene>
<sequence length="810" mass="87709">MRRPDIAGATGAGPPTPAWLDDRRPRGGRRAAAAIASDSSDAAPFAGRSRCAGRGPRRRLIPAARRDGRRPPIDVVRIPRPRAAIAAPSVAIQSPPGGHVATTPTAGADAAAPTAGRVALAMARFRRRGRARVRPRKPRRRSSRSVAAARPAEAGALGPIAALEALRRGPSSGSSDRARAAPPGPPPRACARPAPATGSDPGSSPATSVTVAGAERSDVGSGGSSGTRSSSHRPASVVRRRPTTPRLDPKARLRPRGSANDRGHGRDNALSDAPTRRRPHRTRCRRSRGLARRRPLRIDVRPVFDRCARSTAHRRLPRSSTGEIAGGDAAMDPSIAAWRIGPAWPVPRNHAPSRLVVRTPSQDRRQGARRGCQDGRWRRQRRFHRPPRGGRSPVTRRRPRLIRPAWHRSRRRMPRCPGASRAAFSFHTRRTLFAAERRIPADDEMPAAPNAEHRPGASLRRRPASSEEKVPNHVGRPAAVGRASTASTQPSRLAADRVIARRRIDHGAAAGGATANRVAHHASPEGRPRETLHRPGEMRTPAVRRLGRPREGRIGMRRRVPPKLGTSHRVRDVRRFGAPAVASIPPSHAAAPMGPFFALPFTSAQRRRRRAPDEGRTRPLNPSGWRIAGILPRVTTRRRGRGRTPWDTLRARPESRAAAVTASGPDEDPTPSQRRRAMPTSWARRVAIDRASSDAPEDADALDDGQGPAGRRRLRPRRPARSAHRADPFRCTGGRAASTAKADAPKHRRRHAGTSGPATAQDNGVREACAEGPARSNRSTVRDLRRRLDADAAFNRIPAVTGARRALPRS</sequence>
<dbReference type="EMBL" id="JBHFEH010000147">
    <property type="protein sequence ID" value="KAL2045402.1"/>
    <property type="molecule type" value="Genomic_DNA"/>
</dbReference>
<feature type="region of interest" description="Disordered" evidence="1">
    <location>
        <begin position="605"/>
        <end position="783"/>
    </location>
</feature>
<reference evidence="2 3" key="1">
    <citation type="submission" date="2024-09" db="EMBL/GenBank/DDBJ databases">
        <title>Rethinking Asexuality: The Enigmatic Case of Functional Sexual Genes in Lepraria (Stereocaulaceae).</title>
        <authorList>
            <person name="Doellman M."/>
            <person name="Sun Y."/>
            <person name="Barcenas-Pena A."/>
            <person name="Lumbsch H.T."/>
            <person name="Grewe F."/>
        </authorList>
    </citation>
    <scope>NUCLEOTIDE SEQUENCE [LARGE SCALE GENOMIC DNA]</scope>
    <source>
        <strain evidence="2 3">Grewe 0041</strain>
    </source>
</reference>
<protein>
    <submittedName>
        <fullName evidence="2">Uncharacterized protein</fullName>
    </submittedName>
</protein>
<comment type="caution">
    <text evidence="2">The sequence shown here is derived from an EMBL/GenBank/DDBJ whole genome shotgun (WGS) entry which is preliminary data.</text>
</comment>
<keyword evidence="3" id="KW-1185">Reference proteome</keyword>
<feature type="compositionally biased region" description="Low complexity" evidence="1">
    <location>
        <begin position="30"/>
        <end position="54"/>
    </location>
</feature>
<feature type="region of interest" description="Disordered" evidence="1">
    <location>
        <begin position="1"/>
        <end position="74"/>
    </location>
</feature>
<feature type="compositionally biased region" description="Basic and acidic residues" evidence="1">
    <location>
        <begin position="522"/>
        <end position="537"/>
    </location>
</feature>
<feature type="compositionally biased region" description="Basic residues" evidence="1">
    <location>
        <begin position="710"/>
        <end position="723"/>
    </location>
</feature>
<organism evidence="2 3">
    <name type="scientific">Lepraria finkii</name>
    <dbReference type="NCBI Taxonomy" id="1340010"/>
    <lineage>
        <taxon>Eukaryota</taxon>
        <taxon>Fungi</taxon>
        <taxon>Dikarya</taxon>
        <taxon>Ascomycota</taxon>
        <taxon>Pezizomycotina</taxon>
        <taxon>Lecanoromycetes</taxon>
        <taxon>OSLEUM clade</taxon>
        <taxon>Lecanoromycetidae</taxon>
        <taxon>Lecanorales</taxon>
        <taxon>Lecanorineae</taxon>
        <taxon>Stereocaulaceae</taxon>
        <taxon>Lepraria</taxon>
    </lineage>
</organism>
<feature type="compositionally biased region" description="Basic residues" evidence="1">
    <location>
        <begin position="276"/>
        <end position="290"/>
    </location>
</feature>
<evidence type="ECO:0000313" key="2">
    <source>
        <dbReference type="EMBL" id="KAL2045402.1"/>
    </source>
</evidence>
<feature type="region of interest" description="Disordered" evidence="1">
    <location>
        <begin position="508"/>
        <end position="538"/>
    </location>
</feature>
<evidence type="ECO:0000256" key="1">
    <source>
        <dbReference type="SAM" id="MobiDB-lite"/>
    </source>
</evidence>
<feature type="compositionally biased region" description="Low complexity" evidence="1">
    <location>
        <begin position="144"/>
        <end position="156"/>
    </location>
</feature>
<feature type="compositionally biased region" description="Polar residues" evidence="1">
    <location>
        <begin position="200"/>
        <end position="210"/>
    </location>
</feature>